<reference evidence="1" key="1">
    <citation type="journal article" date="2014" name="Int. J. Syst. Evol. Microbiol.">
        <title>Complete genome of a new Firmicutes species belonging to the dominant human colonic microbiota ('Ruminococcus bicirculans') reveals two chromosomes and a selective capacity to utilize plant glucans.</title>
        <authorList>
            <consortium name="NISC Comparative Sequencing Program"/>
            <person name="Wegmann U."/>
            <person name="Louis P."/>
            <person name="Goesmann A."/>
            <person name="Henrissat B."/>
            <person name="Duncan S.H."/>
            <person name="Flint H.J."/>
        </authorList>
    </citation>
    <scope>NUCLEOTIDE SEQUENCE</scope>
    <source>
        <strain evidence="1">NBRC 107169</strain>
    </source>
</reference>
<dbReference type="Proteomes" id="UP001161405">
    <property type="component" value="Unassembled WGS sequence"/>
</dbReference>
<accession>A0ABQ5URQ5</accession>
<evidence type="ECO:0008006" key="3">
    <source>
        <dbReference type="Google" id="ProtNLM"/>
    </source>
</evidence>
<name>A0ABQ5URQ5_9HYPH</name>
<reference evidence="1" key="2">
    <citation type="submission" date="2023-01" db="EMBL/GenBank/DDBJ databases">
        <title>Draft genome sequence of Maritalea porphyrae strain NBRC 107169.</title>
        <authorList>
            <person name="Sun Q."/>
            <person name="Mori K."/>
        </authorList>
    </citation>
    <scope>NUCLEOTIDE SEQUENCE</scope>
    <source>
        <strain evidence="1">NBRC 107169</strain>
    </source>
</reference>
<organism evidence="1 2">
    <name type="scientific">Maritalea porphyrae</name>
    <dbReference type="NCBI Taxonomy" id="880732"/>
    <lineage>
        <taxon>Bacteria</taxon>
        <taxon>Pseudomonadati</taxon>
        <taxon>Pseudomonadota</taxon>
        <taxon>Alphaproteobacteria</taxon>
        <taxon>Hyphomicrobiales</taxon>
        <taxon>Devosiaceae</taxon>
        <taxon>Maritalea</taxon>
    </lineage>
</organism>
<dbReference type="EMBL" id="BSNI01000002">
    <property type="protein sequence ID" value="GLQ17273.1"/>
    <property type="molecule type" value="Genomic_DNA"/>
</dbReference>
<protein>
    <recommendedName>
        <fullName evidence="3">Transcriptional regulator</fullName>
    </recommendedName>
</protein>
<comment type="caution">
    <text evidence="1">The sequence shown here is derived from an EMBL/GenBank/DDBJ whole genome shotgun (WGS) entry which is preliminary data.</text>
</comment>
<evidence type="ECO:0000313" key="1">
    <source>
        <dbReference type="EMBL" id="GLQ17273.1"/>
    </source>
</evidence>
<evidence type="ECO:0000313" key="2">
    <source>
        <dbReference type="Proteomes" id="UP001161405"/>
    </source>
</evidence>
<keyword evidence="2" id="KW-1185">Reference proteome</keyword>
<sequence>MGKARPKKLTRNDISFGVSALIAKATPRSINPQSSAARVGCQVNRARAPLK</sequence>
<proteinExistence type="predicted"/>
<gene>
    <name evidence="1" type="ORF">GCM10007879_15220</name>
</gene>